<sequence length="104" mass="12448">MSIIVEAKYWRYYSQNNKLPKGVPWEIVNWVSLDKNEVERIEVKSTTIPTGEATMIKFFMKDGTIIDQGEKSPYWSGETYYYKDILLKEEFPNIEIKQVTHWEY</sequence>
<reference evidence="1 2" key="1">
    <citation type="submission" date="2017-07" db="EMBL/GenBank/DDBJ databases">
        <title>Comparative genomic analysis of Mesoplasma florum.</title>
        <authorList>
            <person name="Baby V."/>
            <person name="Lachance J.-C."/>
            <person name="Gagnon J."/>
            <person name="Lucier J.-F."/>
            <person name="Matteau D."/>
            <person name="Knight T.F."/>
            <person name="Rodrigue S."/>
        </authorList>
    </citation>
    <scope>NUCLEOTIDE SEQUENCE [LARGE SCALE GENOMIC DNA]</scope>
    <source>
        <strain evidence="1 2">W12</strain>
    </source>
</reference>
<dbReference type="Proteomes" id="UP000237990">
    <property type="component" value="Chromosome"/>
</dbReference>
<gene>
    <name evidence="1" type="ORF">MflW12_5720</name>
</gene>
<name>A0AAD0HSC0_MESFO</name>
<accession>A0AAD0HSC0</accession>
<evidence type="ECO:0000313" key="2">
    <source>
        <dbReference type="Proteomes" id="UP000237990"/>
    </source>
</evidence>
<dbReference type="EMBL" id="CP022432">
    <property type="protein sequence ID" value="AVN65977.1"/>
    <property type="molecule type" value="Genomic_DNA"/>
</dbReference>
<proteinExistence type="predicted"/>
<organism evidence="1 2">
    <name type="scientific">Mesoplasma florum</name>
    <name type="common">Acholeplasma florum</name>
    <dbReference type="NCBI Taxonomy" id="2151"/>
    <lineage>
        <taxon>Bacteria</taxon>
        <taxon>Bacillati</taxon>
        <taxon>Mycoplasmatota</taxon>
        <taxon>Mollicutes</taxon>
        <taxon>Entomoplasmatales</taxon>
        <taxon>Entomoplasmataceae</taxon>
        <taxon>Mesoplasma</taxon>
    </lineage>
</organism>
<protein>
    <submittedName>
        <fullName evidence="1">Uncharacterized protein</fullName>
    </submittedName>
</protein>
<dbReference type="AlphaFoldDB" id="A0AAD0HSC0"/>
<evidence type="ECO:0000313" key="1">
    <source>
        <dbReference type="EMBL" id="AVN65977.1"/>
    </source>
</evidence>